<dbReference type="Proteomes" id="UP000007797">
    <property type="component" value="Unassembled WGS sequence"/>
</dbReference>
<proteinExistence type="predicted"/>
<dbReference type="InterPro" id="IPR008514">
    <property type="entry name" value="T6SS_Hcp"/>
</dbReference>
<dbReference type="AlphaFoldDB" id="F4PMK6"/>
<evidence type="ECO:0000313" key="2">
    <source>
        <dbReference type="Proteomes" id="UP000007797"/>
    </source>
</evidence>
<organism evidence="1 2">
    <name type="scientific">Cavenderia fasciculata</name>
    <name type="common">Slime mold</name>
    <name type="synonym">Dictyostelium fasciculatum</name>
    <dbReference type="NCBI Taxonomy" id="261658"/>
    <lineage>
        <taxon>Eukaryota</taxon>
        <taxon>Amoebozoa</taxon>
        <taxon>Evosea</taxon>
        <taxon>Eumycetozoa</taxon>
        <taxon>Dictyostelia</taxon>
        <taxon>Acytosteliales</taxon>
        <taxon>Cavenderiaceae</taxon>
        <taxon>Cavenderia</taxon>
    </lineage>
</organism>
<keyword evidence="2" id="KW-1185">Reference proteome</keyword>
<reference evidence="2" key="1">
    <citation type="journal article" date="2011" name="Genome Res.">
        <title>Phylogeny-wide analysis of social amoeba genomes highlights ancient origins for complex intercellular communication.</title>
        <authorList>
            <person name="Heidel A.J."/>
            <person name="Lawal H.M."/>
            <person name="Felder M."/>
            <person name="Schilde C."/>
            <person name="Helps N.R."/>
            <person name="Tunggal B."/>
            <person name="Rivero F."/>
            <person name="John U."/>
            <person name="Schleicher M."/>
            <person name="Eichinger L."/>
            <person name="Platzer M."/>
            <person name="Noegel A.A."/>
            <person name="Schaap P."/>
            <person name="Gloeckner G."/>
        </authorList>
    </citation>
    <scope>NUCLEOTIDE SEQUENCE [LARGE SCALE GENOMIC DNA]</scope>
    <source>
        <strain evidence="2">SH3</strain>
    </source>
</reference>
<dbReference type="Pfam" id="PF05638">
    <property type="entry name" value="T6SS_HCP"/>
    <property type="match status" value="1"/>
</dbReference>
<evidence type="ECO:0000313" key="1">
    <source>
        <dbReference type="EMBL" id="EGG23653.1"/>
    </source>
</evidence>
<accession>F4PMK6</accession>
<dbReference type="OrthoDB" id="19065at2759"/>
<protein>
    <submittedName>
        <fullName evidence="1">Uncharacterized protein</fullName>
    </submittedName>
</protein>
<dbReference type="InterPro" id="IPR053165">
    <property type="entry name" value="HSI-I_assembly_Hcp1"/>
</dbReference>
<dbReference type="SUPFAM" id="SSF141452">
    <property type="entry name" value="Hcp1-like"/>
    <property type="match status" value="1"/>
</dbReference>
<dbReference type="RefSeq" id="XP_004361504.1">
    <property type="nucleotide sequence ID" value="XM_004361447.1"/>
</dbReference>
<dbReference type="PANTHER" id="PTHR36152:SF1">
    <property type="entry name" value="UBIQUITIN-LIKE DOMAIN-CONTAINING PROTEIN"/>
    <property type="match status" value="1"/>
</dbReference>
<name>F4PMK6_CACFS</name>
<sequence>MTIYVYLPIDKNTKSPDYFSPTIENTKDSLLAAISVLPPVAEDEDNNNHYYGGGNNDPFEGVLKEVHKEWIEVMSYSHNVANQCDSEAGSAHFGEFTMTKFICSLSPVLNYFCLKNEFIPKVIFRAQTTKKKGILSVLEYEFEAVAITNQSVSGGAGGKPVETISLKPTTVMHKMYEIDLASGEYITQRKMSFNVSSNLGSRSIVNQDKVIDDIAKDHVLDDNEPEKVKLLKEMGLVSAHQHKFTNSFNYYRILASFDPPLYKKIAIPSPKTRAGLIENTAKAIGKKASDIEAIYDSGILVEIECDEDLKDLNSLSSVFVKVDGKYIGIESKPEVAPEVAPVAAAEPEVAAN</sequence>
<dbReference type="KEGG" id="dfa:DFA_05787"/>
<dbReference type="Gene3D" id="2.30.110.20">
    <property type="entry name" value="Hcp1-like"/>
    <property type="match status" value="1"/>
</dbReference>
<dbReference type="EMBL" id="GL883008">
    <property type="protein sequence ID" value="EGG23653.1"/>
    <property type="molecule type" value="Genomic_DNA"/>
</dbReference>
<gene>
    <name evidence="1" type="ORF">DFA_05787</name>
</gene>
<dbReference type="OMA" id="YYRILAS"/>
<dbReference type="InterPro" id="IPR036624">
    <property type="entry name" value="Hcp1-lik_sf"/>
</dbReference>
<dbReference type="PANTHER" id="PTHR36152">
    <property type="entry name" value="CYTOPLASMIC PROTEIN-RELATED"/>
    <property type="match status" value="1"/>
</dbReference>
<dbReference type="GeneID" id="14875846"/>